<gene>
    <name evidence="1" type="ORF">DY000_02040085</name>
</gene>
<name>A0ABQ7BC41_BRACR</name>
<evidence type="ECO:0000313" key="1">
    <source>
        <dbReference type="EMBL" id="KAF3529877.1"/>
    </source>
</evidence>
<sequence>MSCSGRVMGYVESNRKCSMTERAKGRCGKPRGDLRAKGVRTNGVNVTAGSTGKTRLLSKDFGWGVSNITRTDSIRSFCTPLLQILWDFRKLGPLLVHIIWKGLWKPKNDMTNKGNGPRIYIRDYKIST</sequence>
<proteinExistence type="predicted"/>
<accession>A0ABQ7BC41</accession>
<comment type="caution">
    <text evidence="1">The sequence shown here is derived from an EMBL/GenBank/DDBJ whole genome shotgun (WGS) entry which is preliminary data.</text>
</comment>
<protein>
    <recommendedName>
        <fullName evidence="3">Reverse transcriptase zinc-binding domain-containing protein</fullName>
    </recommendedName>
</protein>
<dbReference type="Proteomes" id="UP000266723">
    <property type="component" value="Unassembled WGS sequence"/>
</dbReference>
<evidence type="ECO:0000313" key="2">
    <source>
        <dbReference type="Proteomes" id="UP000266723"/>
    </source>
</evidence>
<reference evidence="1 2" key="1">
    <citation type="journal article" date="2020" name="BMC Genomics">
        <title>Intraspecific diversification of the crop wild relative Brassica cretica Lam. using demographic model selection.</title>
        <authorList>
            <person name="Kioukis A."/>
            <person name="Michalopoulou V.A."/>
            <person name="Briers L."/>
            <person name="Pirintsos S."/>
            <person name="Studholme D.J."/>
            <person name="Pavlidis P."/>
            <person name="Sarris P.F."/>
        </authorList>
    </citation>
    <scope>NUCLEOTIDE SEQUENCE [LARGE SCALE GENOMIC DNA]</scope>
    <source>
        <strain evidence="2">cv. PFS-1207/04</strain>
    </source>
</reference>
<organism evidence="1 2">
    <name type="scientific">Brassica cretica</name>
    <name type="common">Mustard</name>
    <dbReference type="NCBI Taxonomy" id="69181"/>
    <lineage>
        <taxon>Eukaryota</taxon>
        <taxon>Viridiplantae</taxon>
        <taxon>Streptophyta</taxon>
        <taxon>Embryophyta</taxon>
        <taxon>Tracheophyta</taxon>
        <taxon>Spermatophyta</taxon>
        <taxon>Magnoliopsida</taxon>
        <taxon>eudicotyledons</taxon>
        <taxon>Gunneridae</taxon>
        <taxon>Pentapetalae</taxon>
        <taxon>rosids</taxon>
        <taxon>malvids</taxon>
        <taxon>Brassicales</taxon>
        <taxon>Brassicaceae</taxon>
        <taxon>Brassiceae</taxon>
        <taxon>Brassica</taxon>
    </lineage>
</organism>
<dbReference type="EMBL" id="QGKV02001507">
    <property type="protein sequence ID" value="KAF3529877.1"/>
    <property type="molecule type" value="Genomic_DNA"/>
</dbReference>
<keyword evidence="2" id="KW-1185">Reference proteome</keyword>
<evidence type="ECO:0008006" key="3">
    <source>
        <dbReference type="Google" id="ProtNLM"/>
    </source>
</evidence>